<sequence>MGTRCRCSLRPGLRSAWILACFVLLFSWLSVASAMRESQIRDLRKETEHMFYHGFDNYMKHAFPEDELRPLTCRPLTRDRLNPAHIELNDVLGNYSLTLIDSLSTLAIMSSSESAGSRAWTHFQDGVRDFVRLYGDGSDGPSGHGERSRGFDIDSKVQVFETVIRGLGGLLSAHLFAVGDLPIRGYAPPEEEASFAKAWDKRSFSGESHGIKWDNGFVYDGQFLRLAVDLGNRILPAFYTQTGLPYPRVNLRHGVQFYANSPLNAAFADSRDEARGNRRQLIPEITETCSAGAGSLVLEYTVLSRLTGDGRYEELAKRAFWAVWTRRSDIGLIGAGIDAESGRWVNSYTGIGAGIDSFFEYAFKSYVLLSSGQRPEFDSNSSWSLLDHYYTPLSDFAHSADAFLQVWNESQTSIKRHLYRGAGYQHPHFIQGDIYTGATRAFWIDSLSAYYPGLLTLAGELDLASKVHLLATALWTRFSALPERWNVATGNIEGGLNWWGGRPEFVESTYYLYRATKDPWYLHVGEMVLRDIKRRCWTKCGWAGLQDVRNGELNDRMESFFLGETAKYMFLLFDPTHPLNTLDAPFVFSTEGHPLIIPKTPAAKTATDQAVAQLQDESSASVDICQKPPVPPSLTGSWTAARGDLFHAASLARLHLMPSRGQMEGALLDYASDHPSVSLSDLSSPSNYTLYPWTLPPELVPHNATSAPMAIRPTLDISFPPLPSMILGPGSLERVRDGILIKAIGGLRLGLIQDVPPEDMTMAPSVDGFRIQVINNLPLGKDEKVYLSREIVFDILNPTDPNFTRIRDPTMLDIVVDVNPEISRRRNASTAAQTSDVAADRRDTLSREQPLPSYSDEKLGSAYAHASSVRAALSTLMDHVSSMLRDDPATSLPSGSSQSKASTVRLSVPAITSAGRGSGPLPDVEEATLFSPSGKPSLERLTWNTIYFSDETCDQRLPLNVVRNHQVIVMKRGGCSFSQKLKNLPAFRPGRSALQLVIVVSYDEMDDVFGVGHSHSDRSLFDESALPTLLSQAAVLAEPYLSRPHLDDFQVTAGGTPRQQPISMVMVGGGDDTYELLRSAGAIGFKRRRYWRALKAIKETIRNLNTLYIDPEEAEKAGILQASLSLDGNSQDRPKFFTPYEADSSSLDELEDFRDYPGPSPETGAHVNVYGLCLYMNNHTDEIMLDFPPGIRSIRFGDYNLGYMCETLETGFYWITIGDPESLPHIMSLMLNEADGDNRLLRGELIAIVDLMAARLNTKQPRPHLIAPVMVFSAVAPQHMRVLEACFDGENLIVRKTKPYDMMKYNAATVELLTRWWFGYPVGETKCTPEKEKVKLQS</sequence>
<dbReference type="InParanoid" id="V5GGS4"/>
<dbReference type="InterPro" id="IPR012341">
    <property type="entry name" value="6hp_glycosidase-like_sf"/>
</dbReference>
<feature type="chain" id="PRO_5004733377" description="alpha-1,2-Mannosidase" evidence="9">
    <location>
        <begin position="35"/>
        <end position="1338"/>
    </location>
</feature>
<keyword evidence="11" id="KW-1185">Reference proteome</keyword>
<dbReference type="GO" id="GO:0044322">
    <property type="term" value="C:endoplasmic reticulum quality control compartment"/>
    <property type="evidence" value="ECO:0007669"/>
    <property type="project" value="GOC"/>
</dbReference>
<dbReference type="EC" id="3.2.1.-" evidence="7"/>
<dbReference type="InterPro" id="IPR036026">
    <property type="entry name" value="Seven-hairpin_glycosidases"/>
</dbReference>
<keyword evidence="7 10" id="KW-0378">Hydrolase</keyword>
<keyword evidence="9" id="KW-0732">Signal</keyword>
<evidence type="ECO:0000256" key="4">
    <source>
        <dbReference type="ARBA" id="ARBA00023180"/>
    </source>
</evidence>
<proteinExistence type="inferred from homology"/>
<feature type="binding site" evidence="6">
    <location>
        <position position="590"/>
    </location>
    <ligand>
        <name>Ca(2+)</name>
        <dbReference type="ChEBI" id="CHEBI:29108"/>
    </ligand>
</feature>
<accession>V5GGS4</accession>
<organism evidence="10 11">
    <name type="scientific">Byssochlamys spectabilis (strain No. 5 / NBRC 109023)</name>
    <name type="common">Paecilomyces variotii</name>
    <dbReference type="NCBI Taxonomy" id="1356009"/>
    <lineage>
        <taxon>Eukaryota</taxon>
        <taxon>Fungi</taxon>
        <taxon>Dikarya</taxon>
        <taxon>Ascomycota</taxon>
        <taxon>Pezizomycotina</taxon>
        <taxon>Eurotiomycetes</taxon>
        <taxon>Eurotiomycetidae</taxon>
        <taxon>Eurotiales</taxon>
        <taxon>Thermoascaceae</taxon>
        <taxon>Paecilomyces</taxon>
    </lineage>
</organism>
<dbReference type="Pfam" id="PF01532">
    <property type="entry name" value="Glyco_hydro_47"/>
    <property type="match status" value="1"/>
</dbReference>
<dbReference type="GO" id="GO:0016020">
    <property type="term" value="C:membrane"/>
    <property type="evidence" value="ECO:0007669"/>
    <property type="project" value="InterPro"/>
</dbReference>
<keyword evidence="4" id="KW-0325">Glycoprotein</keyword>
<dbReference type="GO" id="GO:0005509">
    <property type="term" value="F:calcium ion binding"/>
    <property type="evidence" value="ECO:0007669"/>
    <property type="project" value="InterPro"/>
</dbReference>
<dbReference type="UniPathway" id="UPA00378"/>
<gene>
    <name evidence="10" type="ORF">PVAR5_8879</name>
</gene>
<dbReference type="GO" id="GO:0036503">
    <property type="term" value="P:ERAD pathway"/>
    <property type="evidence" value="ECO:0007669"/>
    <property type="project" value="UniProtKB-ARBA"/>
</dbReference>
<dbReference type="GO" id="GO:0005975">
    <property type="term" value="P:carbohydrate metabolic process"/>
    <property type="evidence" value="ECO:0007669"/>
    <property type="project" value="InterPro"/>
</dbReference>
<evidence type="ECO:0000256" key="1">
    <source>
        <dbReference type="ARBA" id="ARBA00004240"/>
    </source>
</evidence>
<dbReference type="InterPro" id="IPR044674">
    <property type="entry name" value="EDEM1/2/3"/>
</dbReference>
<evidence type="ECO:0000256" key="2">
    <source>
        <dbReference type="ARBA" id="ARBA00007658"/>
    </source>
</evidence>
<keyword evidence="3" id="KW-0256">Endoplasmic reticulum</keyword>
<keyword evidence="7" id="KW-0326">Glycosidase</keyword>
<evidence type="ECO:0000256" key="3">
    <source>
        <dbReference type="ARBA" id="ARBA00022824"/>
    </source>
</evidence>
<dbReference type="InterPro" id="IPR001382">
    <property type="entry name" value="Glyco_hydro_47"/>
</dbReference>
<name>V5GGS4_BYSSN</name>
<comment type="similarity">
    <text evidence="2 7">Belongs to the glycosyl hydrolase 47 family.</text>
</comment>
<protein>
    <recommendedName>
        <fullName evidence="7">alpha-1,2-Mannosidase</fullName>
        <ecNumber evidence="7">3.2.1.-</ecNumber>
    </recommendedName>
</protein>
<dbReference type="eggNOG" id="KOG2429">
    <property type="taxonomic scope" value="Eukaryota"/>
</dbReference>
<keyword evidence="6" id="KW-0479">Metal-binding</keyword>
<feature type="active site" description="Proton donor" evidence="5">
    <location>
        <position position="483"/>
    </location>
</feature>
<dbReference type="PANTHER" id="PTHR45679:SF5">
    <property type="entry name" value="ER DEGRADATION-ENHANCING ALPHA-MANNOSIDASE-LIKE PROTEIN 1"/>
    <property type="match status" value="1"/>
</dbReference>
<dbReference type="EMBL" id="BAUL01000358">
    <property type="protein sequence ID" value="GAE00143.1"/>
    <property type="molecule type" value="Genomic_DNA"/>
</dbReference>
<evidence type="ECO:0000256" key="9">
    <source>
        <dbReference type="SAM" id="SignalP"/>
    </source>
</evidence>
<feature type="active site" description="Proton donor" evidence="5">
    <location>
        <position position="161"/>
    </location>
</feature>
<feature type="active site" evidence="5">
    <location>
        <position position="504"/>
    </location>
</feature>
<dbReference type="OrthoDB" id="8118055at2759"/>
<evidence type="ECO:0000256" key="8">
    <source>
        <dbReference type="SAM" id="MobiDB-lite"/>
    </source>
</evidence>
<evidence type="ECO:0000256" key="6">
    <source>
        <dbReference type="PIRSR" id="PIRSR601382-2"/>
    </source>
</evidence>
<dbReference type="PANTHER" id="PTHR45679">
    <property type="entry name" value="ER DEGRADATION-ENHANCING ALPHA-MANNOSIDASE-LIKE PROTEIN 2"/>
    <property type="match status" value="1"/>
</dbReference>
<dbReference type="SUPFAM" id="SSF48225">
    <property type="entry name" value="Seven-hairpin glycosidases"/>
    <property type="match status" value="1"/>
</dbReference>
<comment type="caution">
    <text evidence="10">The sequence shown here is derived from an EMBL/GenBank/DDBJ whole genome shotgun (WGS) entry which is preliminary data.</text>
</comment>
<dbReference type="PRINTS" id="PR00747">
    <property type="entry name" value="GLYHDRLASE47"/>
</dbReference>
<dbReference type="GO" id="GO:0004571">
    <property type="term" value="F:mannosyl-oligosaccharide 1,2-alpha-mannosidase activity"/>
    <property type="evidence" value="ECO:0007669"/>
    <property type="project" value="InterPro"/>
</dbReference>
<keyword evidence="6" id="KW-0106">Calcium</keyword>
<evidence type="ECO:0000313" key="11">
    <source>
        <dbReference type="Proteomes" id="UP000018001"/>
    </source>
</evidence>
<evidence type="ECO:0000256" key="7">
    <source>
        <dbReference type="RuleBase" id="RU361193"/>
    </source>
</evidence>
<comment type="subcellular location">
    <subcellularLocation>
        <location evidence="1">Endoplasmic reticulum</location>
    </subcellularLocation>
</comment>
<feature type="region of interest" description="Disordered" evidence="8">
    <location>
        <begin position="885"/>
        <end position="904"/>
    </location>
</feature>
<dbReference type="HOGENOM" id="CLU_003818_2_0_1"/>
<comment type="cofactor">
    <cofactor evidence="6">
        <name>Ca(2+)</name>
        <dbReference type="ChEBI" id="CHEBI:29108"/>
    </cofactor>
</comment>
<feature type="compositionally biased region" description="Polar residues" evidence="8">
    <location>
        <begin position="891"/>
        <end position="904"/>
    </location>
</feature>
<evidence type="ECO:0000256" key="5">
    <source>
        <dbReference type="PIRSR" id="PIRSR601382-1"/>
    </source>
</evidence>
<feature type="signal peptide" evidence="9">
    <location>
        <begin position="1"/>
        <end position="34"/>
    </location>
</feature>
<dbReference type="Gene3D" id="1.50.10.10">
    <property type="match status" value="1"/>
</dbReference>
<evidence type="ECO:0000313" key="10">
    <source>
        <dbReference type="EMBL" id="GAE00143.1"/>
    </source>
</evidence>
<dbReference type="GO" id="GO:1904380">
    <property type="term" value="P:endoplasmic reticulum mannose trimming"/>
    <property type="evidence" value="ECO:0007669"/>
    <property type="project" value="InterPro"/>
</dbReference>
<dbReference type="Proteomes" id="UP000018001">
    <property type="component" value="Unassembled WGS sequence"/>
</dbReference>
<reference evidence="11" key="1">
    <citation type="journal article" date="2014" name="Genome Announc.">
        <title>Draft genome sequence of the formaldehyde-resistant fungus Byssochlamys spectabilis No. 5 (anamorph Paecilomyces variotii No. 5) (NBRC109023).</title>
        <authorList>
            <person name="Oka T."/>
            <person name="Ekino K."/>
            <person name="Fukuda K."/>
            <person name="Nomura Y."/>
        </authorList>
    </citation>
    <scope>NUCLEOTIDE SEQUENCE [LARGE SCALE GENOMIC DNA]</scope>
    <source>
        <strain evidence="11">No. 5 / NBRC 109023</strain>
    </source>
</reference>
<feature type="region of interest" description="Disordered" evidence="8">
    <location>
        <begin position="824"/>
        <end position="858"/>
    </location>
</feature>
<feature type="active site" evidence="5">
    <location>
        <position position="356"/>
    </location>
</feature>